<evidence type="ECO:0000256" key="12">
    <source>
        <dbReference type="ARBA" id="ARBA00022801"/>
    </source>
</evidence>
<dbReference type="EMBL" id="CM018042">
    <property type="protein sequence ID" value="KAA8533233.1"/>
    <property type="molecule type" value="Genomic_DNA"/>
</dbReference>
<sequence length="769" mass="87157">MRRMFSFAVNWLYAQLWLSDIAFALLGLFIFSSMLQRFTNKGPMLWPVMGIIPSLFLHVNDLHDWATRSLIKTGGTFHYRGLWMGGAYGVVTADPSNIEYMLKKKFKNFPKGRYYRERFYDLLRDGIFNADGELWKEQRRAATSEMHSNRFVEYSMQTMQELVHQKLLKLLEKVMNSGTSIDLQEVLLRFTFDNICAAAFGVDAGCLSLDLPDIPFAKAFEEATELTLFRFMVPPFVWKAMKFLGVGCEKRLKEAVQVVHDFAEKTVRERRRESMDDHDLASLNDRSDLLSRLIMVEYPDENGKKKCFSDEFLRDFCISFILAGRDTSSVALAWFFWLIHKNPEVENKILCEIKEIIGHKEEAINGIVFTVEELKKMLYLHAAISESLRLYPSVPIDFKEVLEDDMLPDGTMVKKGARVLYSVYSMARMESIWGEDCREFKPERWLKDGEFVSENQFKFPVFNAGPRLCVGKKFAYMQMKMVAASVLLRYSVRVVEACDVAPKEKGFQSPSFLKTGTTIVGLIFQDGVILGADTRATEGPIVADKNCEKIHYMAPNIYCCGAGTAADTEAVTDMVSSQLQLHRYHTGRESRVVTALTLLKSHLFSYQGYVQAALVLGGVDITGPHLHTIYPHGSTDTLPFATMGSGSLAAMSVFESKYREGLTRDEGINLVCEAICAGIFNDLGSGSNVDVCVITKGHKDYLRNHQSPNPRTYVSAKGYSFPKKTEVLLTKKTPLREVVEVTEGGDAMEERVIAVEKFFVPKFSHFHLV</sequence>
<evidence type="ECO:0000256" key="8">
    <source>
        <dbReference type="ARBA" id="ARBA00022490"/>
    </source>
</evidence>
<dbReference type="GO" id="GO:0020037">
    <property type="term" value="F:heme binding"/>
    <property type="evidence" value="ECO:0007669"/>
    <property type="project" value="InterPro"/>
</dbReference>
<dbReference type="GO" id="GO:0006629">
    <property type="term" value="P:lipid metabolic process"/>
    <property type="evidence" value="ECO:0007669"/>
    <property type="project" value="UniProtKB-ARBA"/>
</dbReference>
<dbReference type="CDD" id="cd03763">
    <property type="entry name" value="proteasome_beta_type_7"/>
    <property type="match status" value="1"/>
</dbReference>
<dbReference type="PROSITE" id="PS00086">
    <property type="entry name" value="CYTOCHROME_P450"/>
    <property type="match status" value="1"/>
</dbReference>
<dbReference type="Proteomes" id="UP000325577">
    <property type="component" value="Linkage Group LG19"/>
</dbReference>
<dbReference type="GO" id="GO:0004497">
    <property type="term" value="F:monooxygenase activity"/>
    <property type="evidence" value="ECO:0007669"/>
    <property type="project" value="InterPro"/>
</dbReference>
<keyword evidence="16" id="KW-0539">Nucleus</keyword>
<comment type="subunit">
    <text evidence="6">Component of the 20S core complex of the 26S proteasome. The 26S proteasome is composed of a core protease (CP), known as the 20S proteasome, capped at one or both ends by the 19S regulatory particle (RP/PA700). The 20S proteasome core is composed of 28 subunits that are arranged in four stacked rings, resulting in a barrel-shaped structure. The two end rings are each formed by seven alpha subunits, and the two central rings are each formed by seven beta subunits. The catalytic chamber with the active sites is on the inside of the barrel.</text>
</comment>
<dbReference type="GO" id="GO:0005634">
    <property type="term" value="C:nucleus"/>
    <property type="evidence" value="ECO:0007669"/>
    <property type="project" value="UniProtKB-SubCell"/>
</dbReference>
<comment type="subcellular location">
    <subcellularLocation>
        <location evidence="4">Nucleus</location>
    </subcellularLocation>
</comment>
<accession>A0A5J5AQE5</accession>
<gene>
    <name evidence="20" type="ORF">F0562_033234</name>
</gene>
<dbReference type="InterPro" id="IPR002401">
    <property type="entry name" value="Cyt_P450_E_grp-I"/>
</dbReference>
<dbReference type="EC" id="3.4.25.1" evidence="7"/>
<dbReference type="CDD" id="cd11064">
    <property type="entry name" value="CYP86A"/>
    <property type="match status" value="1"/>
</dbReference>
<protein>
    <recommendedName>
        <fullName evidence="7">proteasome endopeptidase complex</fullName>
        <ecNumber evidence="7">3.4.25.1</ecNumber>
    </recommendedName>
    <alternativeName>
        <fullName evidence="17">Proteasome subunit beta type-2</fullName>
    </alternativeName>
</protein>
<dbReference type="Pfam" id="PF00227">
    <property type="entry name" value="Proteasome"/>
    <property type="match status" value="1"/>
</dbReference>
<comment type="function">
    <text evidence="3">The proteasome is a multicatalytic proteinase complex which is characterized by its ability to cleave peptides with Arg, Phe, Tyr, Leu, and Glu adjacent to the leaving group at neutral or slightly basic pH. The proteasome has an ATP-dependent proteolytic activity.</text>
</comment>
<evidence type="ECO:0000256" key="9">
    <source>
        <dbReference type="ARBA" id="ARBA00022670"/>
    </source>
</evidence>
<dbReference type="InterPro" id="IPR017972">
    <property type="entry name" value="Cyt_P450_CS"/>
</dbReference>
<keyword evidence="8" id="KW-0963">Cytoplasm</keyword>
<name>A0A5J5AQE5_9ASTE</name>
<keyword evidence="15 18" id="KW-0408">Iron</keyword>
<keyword evidence="21" id="KW-1185">Reference proteome</keyword>
<dbReference type="PRINTS" id="PR00385">
    <property type="entry name" value="P450"/>
</dbReference>
<dbReference type="AlphaFoldDB" id="A0A5J5AQE5"/>
<dbReference type="PROSITE" id="PS00854">
    <property type="entry name" value="PROTEASOME_BETA_1"/>
    <property type="match status" value="1"/>
</dbReference>
<evidence type="ECO:0000256" key="6">
    <source>
        <dbReference type="ARBA" id="ARBA00011517"/>
    </source>
</evidence>
<dbReference type="GO" id="GO:0004298">
    <property type="term" value="F:threonine-type endopeptidase activity"/>
    <property type="evidence" value="ECO:0007669"/>
    <property type="project" value="UniProtKB-KW"/>
</dbReference>
<dbReference type="GO" id="GO:0051603">
    <property type="term" value="P:proteolysis involved in protein catabolic process"/>
    <property type="evidence" value="ECO:0007669"/>
    <property type="project" value="InterPro"/>
</dbReference>
<evidence type="ECO:0000256" key="13">
    <source>
        <dbReference type="ARBA" id="ARBA00022942"/>
    </source>
</evidence>
<dbReference type="Gene3D" id="1.10.630.10">
    <property type="entry name" value="Cytochrome P450"/>
    <property type="match status" value="1"/>
</dbReference>
<evidence type="ECO:0000256" key="4">
    <source>
        <dbReference type="ARBA" id="ARBA00004123"/>
    </source>
</evidence>
<evidence type="ECO:0000256" key="19">
    <source>
        <dbReference type="SAM" id="Phobius"/>
    </source>
</evidence>
<evidence type="ECO:0000256" key="15">
    <source>
        <dbReference type="ARBA" id="ARBA00023004"/>
    </source>
</evidence>
<dbReference type="OrthoDB" id="1470350at2759"/>
<feature type="transmembrane region" description="Helical" evidence="19">
    <location>
        <begin position="12"/>
        <end position="31"/>
    </location>
</feature>
<dbReference type="InterPro" id="IPR001353">
    <property type="entry name" value="Proteasome_sua/b"/>
</dbReference>
<keyword evidence="11 18" id="KW-0479">Metal-binding</keyword>
<reference evidence="20 21" key="1">
    <citation type="submission" date="2019-09" db="EMBL/GenBank/DDBJ databases">
        <title>A chromosome-level genome assembly of the Chinese tupelo Nyssa sinensis.</title>
        <authorList>
            <person name="Yang X."/>
            <person name="Kang M."/>
            <person name="Yang Y."/>
            <person name="Xiong H."/>
            <person name="Wang M."/>
            <person name="Zhang Z."/>
            <person name="Wang Z."/>
            <person name="Wu H."/>
            <person name="Ma T."/>
            <person name="Liu J."/>
            <person name="Xi Z."/>
        </authorList>
    </citation>
    <scope>NUCLEOTIDE SEQUENCE [LARGE SCALE GENOMIC DNA]</scope>
    <source>
        <strain evidence="20">J267</strain>
        <tissue evidence="20">Leaf</tissue>
    </source>
</reference>
<comment type="similarity">
    <text evidence="5">Belongs to the cytochrome P450 family.</text>
</comment>
<dbReference type="InterPro" id="IPR016050">
    <property type="entry name" value="Proteasome_bsu_CS"/>
</dbReference>
<evidence type="ECO:0000256" key="1">
    <source>
        <dbReference type="ARBA" id="ARBA00001198"/>
    </source>
</evidence>
<feature type="binding site" description="axial binding residue" evidence="18">
    <location>
        <position position="469"/>
    </location>
    <ligand>
        <name>heme</name>
        <dbReference type="ChEBI" id="CHEBI:30413"/>
    </ligand>
    <ligandPart>
        <name>Fe</name>
        <dbReference type="ChEBI" id="CHEBI:18248"/>
    </ligandPart>
</feature>
<keyword evidence="10" id="KW-0888">Threonine protease</keyword>
<keyword evidence="19" id="KW-0472">Membrane</keyword>
<evidence type="ECO:0000256" key="5">
    <source>
        <dbReference type="ARBA" id="ARBA00010617"/>
    </source>
</evidence>
<dbReference type="FunFam" id="3.60.20.10:FF:000005">
    <property type="entry name" value="Proteasome subunit beta type-2"/>
    <property type="match status" value="1"/>
</dbReference>
<keyword evidence="9" id="KW-0645">Protease</keyword>
<dbReference type="InterPro" id="IPR023333">
    <property type="entry name" value="Proteasome_suB-type"/>
</dbReference>
<dbReference type="InterPro" id="IPR001128">
    <property type="entry name" value="Cyt_P450"/>
</dbReference>
<evidence type="ECO:0000256" key="14">
    <source>
        <dbReference type="ARBA" id="ARBA00023002"/>
    </source>
</evidence>
<organism evidence="20 21">
    <name type="scientific">Nyssa sinensis</name>
    <dbReference type="NCBI Taxonomy" id="561372"/>
    <lineage>
        <taxon>Eukaryota</taxon>
        <taxon>Viridiplantae</taxon>
        <taxon>Streptophyta</taxon>
        <taxon>Embryophyta</taxon>
        <taxon>Tracheophyta</taxon>
        <taxon>Spermatophyta</taxon>
        <taxon>Magnoliopsida</taxon>
        <taxon>eudicotyledons</taxon>
        <taxon>Gunneridae</taxon>
        <taxon>Pentapetalae</taxon>
        <taxon>asterids</taxon>
        <taxon>Cornales</taxon>
        <taxon>Nyssaceae</taxon>
        <taxon>Nyssa</taxon>
    </lineage>
</organism>
<dbReference type="SUPFAM" id="SSF48264">
    <property type="entry name" value="Cytochrome P450"/>
    <property type="match status" value="1"/>
</dbReference>
<dbReference type="Gene3D" id="3.60.20.10">
    <property type="entry name" value="Glutamine Phosphoribosylpyrophosphate, subunit 1, domain 1"/>
    <property type="match status" value="1"/>
</dbReference>
<comment type="catalytic activity">
    <reaction evidence="1">
        <text>Cleavage of peptide bonds with very broad specificity.</text>
        <dbReference type="EC" id="3.4.25.1"/>
    </reaction>
</comment>
<dbReference type="Pfam" id="PF00067">
    <property type="entry name" value="p450"/>
    <property type="match status" value="1"/>
</dbReference>
<dbReference type="PROSITE" id="PS51476">
    <property type="entry name" value="PROTEASOME_BETA_2"/>
    <property type="match status" value="1"/>
</dbReference>
<keyword evidence="19" id="KW-1133">Transmembrane helix</keyword>
<dbReference type="SUPFAM" id="SSF56235">
    <property type="entry name" value="N-terminal nucleophile aminohydrolases (Ntn hydrolases)"/>
    <property type="match status" value="1"/>
</dbReference>
<evidence type="ECO:0000256" key="7">
    <source>
        <dbReference type="ARBA" id="ARBA00012039"/>
    </source>
</evidence>
<keyword evidence="14" id="KW-0560">Oxidoreductase</keyword>
<evidence type="ECO:0000256" key="2">
    <source>
        <dbReference type="ARBA" id="ARBA00001971"/>
    </source>
</evidence>
<evidence type="ECO:0000256" key="18">
    <source>
        <dbReference type="PIRSR" id="PIRSR602401-1"/>
    </source>
</evidence>
<dbReference type="InterPro" id="IPR029055">
    <property type="entry name" value="Ntn_hydrolases_N"/>
</dbReference>
<keyword evidence="18" id="KW-0349">Heme</keyword>
<keyword evidence="12" id="KW-0378">Hydrolase</keyword>
<evidence type="ECO:0000256" key="11">
    <source>
        <dbReference type="ARBA" id="ARBA00022723"/>
    </source>
</evidence>
<dbReference type="PRINTS" id="PR00463">
    <property type="entry name" value="EP450I"/>
</dbReference>
<keyword evidence="19" id="KW-0812">Transmembrane</keyword>
<dbReference type="GO" id="GO:0016705">
    <property type="term" value="F:oxidoreductase activity, acting on paired donors, with incorporation or reduction of molecular oxygen"/>
    <property type="evidence" value="ECO:0007669"/>
    <property type="project" value="InterPro"/>
</dbReference>
<dbReference type="GO" id="GO:0005839">
    <property type="term" value="C:proteasome core complex"/>
    <property type="evidence" value="ECO:0007669"/>
    <property type="project" value="InterPro"/>
</dbReference>
<evidence type="ECO:0000256" key="17">
    <source>
        <dbReference type="ARBA" id="ARBA00075921"/>
    </source>
</evidence>
<evidence type="ECO:0000256" key="16">
    <source>
        <dbReference type="ARBA" id="ARBA00023242"/>
    </source>
</evidence>
<keyword evidence="13" id="KW-0647">Proteasome</keyword>
<evidence type="ECO:0000313" key="21">
    <source>
        <dbReference type="Proteomes" id="UP000325577"/>
    </source>
</evidence>
<evidence type="ECO:0000313" key="20">
    <source>
        <dbReference type="EMBL" id="KAA8533233.1"/>
    </source>
</evidence>
<dbReference type="PANTHER" id="PTHR24296">
    <property type="entry name" value="CYTOCHROME P450"/>
    <property type="match status" value="1"/>
</dbReference>
<proteinExistence type="inferred from homology"/>
<evidence type="ECO:0000256" key="10">
    <source>
        <dbReference type="ARBA" id="ARBA00022698"/>
    </source>
</evidence>
<dbReference type="InterPro" id="IPR036396">
    <property type="entry name" value="Cyt_P450_sf"/>
</dbReference>
<evidence type="ECO:0000256" key="3">
    <source>
        <dbReference type="ARBA" id="ARBA00002000"/>
    </source>
</evidence>
<dbReference type="GO" id="GO:0005506">
    <property type="term" value="F:iron ion binding"/>
    <property type="evidence" value="ECO:0007669"/>
    <property type="project" value="InterPro"/>
</dbReference>
<comment type="cofactor">
    <cofactor evidence="2 18">
        <name>heme</name>
        <dbReference type="ChEBI" id="CHEBI:30413"/>
    </cofactor>
</comment>